<dbReference type="OrthoDB" id="5140323at2"/>
<organism evidence="3 4">
    <name type="scientific">Luteimicrobium subarcticum</name>
    <dbReference type="NCBI Taxonomy" id="620910"/>
    <lineage>
        <taxon>Bacteria</taxon>
        <taxon>Bacillati</taxon>
        <taxon>Actinomycetota</taxon>
        <taxon>Actinomycetes</taxon>
        <taxon>Micrococcales</taxon>
        <taxon>Luteimicrobium</taxon>
    </lineage>
</organism>
<keyword evidence="1" id="KW-0732">Signal</keyword>
<evidence type="ECO:0000256" key="1">
    <source>
        <dbReference type="SAM" id="SignalP"/>
    </source>
</evidence>
<accession>A0A2M8WUQ2</accession>
<comment type="caution">
    <text evidence="3">The sequence shown here is derived from an EMBL/GenBank/DDBJ whole genome shotgun (WGS) entry which is preliminary data.</text>
</comment>
<evidence type="ECO:0000313" key="3">
    <source>
        <dbReference type="EMBL" id="PJI94662.1"/>
    </source>
</evidence>
<dbReference type="InterPro" id="IPR039564">
    <property type="entry name" value="Peptidase_C39-like"/>
</dbReference>
<evidence type="ECO:0000259" key="2">
    <source>
        <dbReference type="Pfam" id="PF13529"/>
    </source>
</evidence>
<gene>
    <name evidence="3" type="ORF">CLV34_0507</name>
</gene>
<sequence length="284" mass="29072">MKIRTVAIRAAAAAVGFALVAAPVAASAVTVTGDQGKSWGARSSAATHRLSTLKSVSSKGVPVSSGSSAGGLGALTSPCASASVAAGPGSVAAATTRVCYRPIPSQYSLVGSSSNPTKSAVALWQQQKTGYWCGPTSVAIASKYFHTNKTQAEVAAKIKTTTAGSDRLQVRNGMRWVAGSRGSQYEAISAPSATELKAIIRADIGGYHIPVVINTHEVKTHYNNHPNRDIGHFVIAVGYRNGGSTVTIVDPAAGLAGGYEKSAKTFDISVSDLSLRADDRGVVG</sequence>
<dbReference type="Gene3D" id="3.90.70.10">
    <property type="entry name" value="Cysteine proteinases"/>
    <property type="match status" value="1"/>
</dbReference>
<name>A0A2M8WUQ2_9MICO</name>
<dbReference type="RefSeq" id="WP_100348653.1">
    <property type="nucleotide sequence ID" value="NZ_PGTZ01000006.1"/>
</dbReference>
<proteinExistence type="predicted"/>
<feature type="domain" description="Peptidase C39-like" evidence="2">
    <location>
        <begin position="124"/>
        <end position="252"/>
    </location>
</feature>
<keyword evidence="4" id="KW-1185">Reference proteome</keyword>
<reference evidence="3 4" key="1">
    <citation type="submission" date="2017-11" db="EMBL/GenBank/DDBJ databases">
        <title>Genomic Encyclopedia of Archaeal and Bacterial Type Strains, Phase II (KMG-II): From Individual Species to Whole Genera.</title>
        <authorList>
            <person name="Goeker M."/>
        </authorList>
    </citation>
    <scope>NUCLEOTIDE SEQUENCE [LARGE SCALE GENOMIC DNA]</scope>
    <source>
        <strain evidence="3 4">DSM 22413</strain>
    </source>
</reference>
<dbReference type="Pfam" id="PF13529">
    <property type="entry name" value="Peptidase_C39_2"/>
    <property type="match status" value="1"/>
</dbReference>
<dbReference type="AlphaFoldDB" id="A0A2M8WUQ2"/>
<feature type="chain" id="PRO_5014851032" evidence="1">
    <location>
        <begin position="29"/>
        <end position="284"/>
    </location>
</feature>
<dbReference type="Proteomes" id="UP000231586">
    <property type="component" value="Unassembled WGS sequence"/>
</dbReference>
<dbReference type="EMBL" id="PGTZ01000006">
    <property type="protein sequence ID" value="PJI94662.1"/>
    <property type="molecule type" value="Genomic_DNA"/>
</dbReference>
<protein>
    <submittedName>
        <fullName evidence="3">Peptidase C39-like protein</fullName>
    </submittedName>
</protein>
<evidence type="ECO:0000313" key="4">
    <source>
        <dbReference type="Proteomes" id="UP000231586"/>
    </source>
</evidence>
<feature type="signal peptide" evidence="1">
    <location>
        <begin position="1"/>
        <end position="28"/>
    </location>
</feature>